<sequence length="55" mass="5955">IWPVLMDVDAWGWCAPENGEECVECFGNGEDVGVRSRGNLMGSSGVRLIKLKTDG</sequence>
<comment type="caution">
    <text evidence="1">The sequence shown here is derived from an EMBL/GenBank/DDBJ whole genome shotgun (WGS) entry which is preliminary data.</text>
</comment>
<keyword evidence="2" id="KW-1185">Reference proteome</keyword>
<dbReference type="AlphaFoldDB" id="A0A834IDU8"/>
<gene>
    <name evidence="1" type="ORF">GWI33_009756</name>
</gene>
<protein>
    <submittedName>
        <fullName evidence="1">Uncharacterized protein</fullName>
    </submittedName>
</protein>
<name>A0A834IDU8_RHYFE</name>
<evidence type="ECO:0000313" key="2">
    <source>
        <dbReference type="Proteomes" id="UP000625711"/>
    </source>
</evidence>
<proteinExistence type="predicted"/>
<reference evidence="1" key="1">
    <citation type="submission" date="2020-08" db="EMBL/GenBank/DDBJ databases">
        <title>Genome sequencing and assembly of the red palm weevil Rhynchophorus ferrugineus.</title>
        <authorList>
            <person name="Dias G.B."/>
            <person name="Bergman C.M."/>
            <person name="Manee M."/>
        </authorList>
    </citation>
    <scope>NUCLEOTIDE SEQUENCE</scope>
    <source>
        <strain evidence="1">AA-2017</strain>
        <tissue evidence="1">Whole larva</tissue>
    </source>
</reference>
<evidence type="ECO:0000313" key="1">
    <source>
        <dbReference type="EMBL" id="KAF7276813.1"/>
    </source>
</evidence>
<accession>A0A834IDU8</accession>
<feature type="non-terminal residue" evidence="1">
    <location>
        <position position="1"/>
    </location>
</feature>
<dbReference type="EMBL" id="JAACXV010005457">
    <property type="protein sequence ID" value="KAF7276813.1"/>
    <property type="molecule type" value="Genomic_DNA"/>
</dbReference>
<organism evidence="1 2">
    <name type="scientific">Rhynchophorus ferrugineus</name>
    <name type="common">Red palm weevil</name>
    <name type="synonym">Curculio ferrugineus</name>
    <dbReference type="NCBI Taxonomy" id="354439"/>
    <lineage>
        <taxon>Eukaryota</taxon>
        <taxon>Metazoa</taxon>
        <taxon>Ecdysozoa</taxon>
        <taxon>Arthropoda</taxon>
        <taxon>Hexapoda</taxon>
        <taxon>Insecta</taxon>
        <taxon>Pterygota</taxon>
        <taxon>Neoptera</taxon>
        <taxon>Endopterygota</taxon>
        <taxon>Coleoptera</taxon>
        <taxon>Polyphaga</taxon>
        <taxon>Cucujiformia</taxon>
        <taxon>Curculionidae</taxon>
        <taxon>Dryophthorinae</taxon>
        <taxon>Rhynchophorus</taxon>
    </lineage>
</organism>
<dbReference type="Proteomes" id="UP000625711">
    <property type="component" value="Unassembled WGS sequence"/>
</dbReference>